<sequence length="477" mass="54488">MADDNKNTSKPGTKPGDVFKHFWGEMTKPPKWMKDASKPSSGKGKDDGKKNEAGASTPKKRQPPSWWSWSTSDGVPQKRTPSKKTSRIESAPEPAPAPAPSTSKSNAPNKAKSKSKSSPRTPVGHGKSDLGRDHDDSLSTVHSIIRRHGFSPAVLKAYGLTATKCEPFGPVLRLRTPKGLIALKKTELTPKQVQFLHQSFLYLEERKFTRFAPFLLSTEGLPYVQVGGDMYYATQWVRGQEVDFRSRPQLALTARTLAEFHEASRGFEPKGYAPAMLFDLADRFQDRRDELVLWKKRAKVKSRPDLLDQKFLALVDPYIKQCDEALSILKRPAVRAHLLHEEDDPPLCHLDLTPYNMVYTTNGQICLIDLDFAAFGPRTLDLAHLVRRALQRAEWEEDVMRHVLVNYNAVRLLTVQEYVMLYALLVFPHRFWRISYQHYEIGHDPHHLGYYELAEAEEEQRQAFLKNFGQQVERMRR</sequence>
<dbReference type="SUPFAM" id="SSF56112">
    <property type="entry name" value="Protein kinase-like (PK-like)"/>
    <property type="match status" value="1"/>
</dbReference>
<keyword evidence="4" id="KW-1185">Reference proteome</keyword>
<dbReference type="InterPro" id="IPR011009">
    <property type="entry name" value="Kinase-like_dom_sf"/>
</dbReference>
<gene>
    <name evidence="3" type="ORF">EL26_12190</name>
</gene>
<feature type="region of interest" description="Disordered" evidence="1">
    <location>
        <begin position="1"/>
        <end position="135"/>
    </location>
</feature>
<dbReference type="GO" id="GO:0042601">
    <property type="term" value="C:endospore-forming forespore"/>
    <property type="evidence" value="ECO:0007669"/>
    <property type="project" value="TreeGrafter"/>
</dbReference>
<comment type="caution">
    <text evidence="3">The sequence shown here is derived from an EMBL/GenBank/DDBJ whole genome shotgun (WGS) entry which is preliminary data.</text>
</comment>
<dbReference type="eggNOG" id="COG0510">
    <property type="taxonomic scope" value="Bacteria"/>
</dbReference>
<organism evidence="3 4">
    <name type="scientific">Tumebacillus flagellatus</name>
    <dbReference type="NCBI Taxonomy" id="1157490"/>
    <lineage>
        <taxon>Bacteria</taxon>
        <taxon>Bacillati</taxon>
        <taxon>Bacillota</taxon>
        <taxon>Bacilli</taxon>
        <taxon>Bacillales</taxon>
        <taxon>Alicyclobacillaceae</taxon>
        <taxon>Tumebacillus</taxon>
    </lineage>
</organism>
<feature type="compositionally biased region" description="Basic and acidic residues" evidence="1">
    <location>
        <begin position="126"/>
        <end position="135"/>
    </location>
</feature>
<name>A0A074LT47_9BACL</name>
<dbReference type="Gene3D" id="3.90.1200.10">
    <property type="match status" value="1"/>
</dbReference>
<evidence type="ECO:0000256" key="1">
    <source>
        <dbReference type="SAM" id="MobiDB-lite"/>
    </source>
</evidence>
<evidence type="ECO:0000259" key="2">
    <source>
        <dbReference type="Pfam" id="PF01636"/>
    </source>
</evidence>
<dbReference type="OrthoDB" id="9771902at2"/>
<dbReference type="PANTHER" id="PTHR39179:SF1">
    <property type="entry name" value="SPORE COAT PROTEIN I"/>
    <property type="match status" value="1"/>
</dbReference>
<dbReference type="InterPro" id="IPR047175">
    <property type="entry name" value="CotS-like"/>
</dbReference>
<reference evidence="3 4" key="1">
    <citation type="journal article" date="2013" name="Int. J. Syst. Evol. Microbiol.">
        <title>Tumebacillus flagellatus sp. nov., an alpha-amylase/pullulanase-producing bacterium isolated from cassava wastewater.</title>
        <authorList>
            <person name="Wang Q."/>
            <person name="Xie N."/>
            <person name="Qin Y."/>
            <person name="Shen N."/>
            <person name="Zhu J."/>
            <person name="Mi H."/>
            <person name="Huang R."/>
        </authorList>
    </citation>
    <scope>NUCLEOTIDE SEQUENCE [LARGE SCALE GENOMIC DNA]</scope>
    <source>
        <strain evidence="3 4">GST4</strain>
    </source>
</reference>
<dbReference type="PANTHER" id="PTHR39179">
    <property type="entry name" value="SPORE COAT PROTEIN I"/>
    <property type="match status" value="1"/>
</dbReference>
<feature type="domain" description="Aminoglycoside phosphotransferase" evidence="2">
    <location>
        <begin position="225"/>
        <end position="407"/>
    </location>
</feature>
<proteinExistence type="predicted"/>
<dbReference type="STRING" id="1157490.EL26_12190"/>
<feature type="compositionally biased region" description="Polar residues" evidence="1">
    <location>
        <begin position="65"/>
        <end position="74"/>
    </location>
</feature>
<feature type="compositionally biased region" description="Low complexity" evidence="1">
    <location>
        <begin position="100"/>
        <end position="110"/>
    </location>
</feature>
<dbReference type="RefSeq" id="WP_038088590.1">
    <property type="nucleotide sequence ID" value="NZ_JMIR01000015.1"/>
</dbReference>
<dbReference type="InterPro" id="IPR002575">
    <property type="entry name" value="Aminoglycoside_PTrfase"/>
</dbReference>
<dbReference type="NCBIfam" id="TIGR02906">
    <property type="entry name" value="spore_CotS"/>
    <property type="match status" value="1"/>
</dbReference>
<evidence type="ECO:0000313" key="4">
    <source>
        <dbReference type="Proteomes" id="UP000027931"/>
    </source>
</evidence>
<dbReference type="EMBL" id="JMIR01000015">
    <property type="protein sequence ID" value="KEO83043.1"/>
    <property type="molecule type" value="Genomic_DNA"/>
</dbReference>
<evidence type="ECO:0000313" key="3">
    <source>
        <dbReference type="EMBL" id="KEO83043.1"/>
    </source>
</evidence>
<dbReference type="InterPro" id="IPR014255">
    <property type="entry name" value="Spore_coat_CotS"/>
</dbReference>
<dbReference type="Pfam" id="PF01636">
    <property type="entry name" value="APH"/>
    <property type="match status" value="1"/>
</dbReference>
<protein>
    <recommendedName>
        <fullName evidence="2">Aminoglycoside phosphotransferase domain-containing protein</fullName>
    </recommendedName>
</protein>
<dbReference type="Proteomes" id="UP000027931">
    <property type="component" value="Unassembled WGS sequence"/>
</dbReference>
<accession>A0A074LT47</accession>
<dbReference type="AlphaFoldDB" id="A0A074LT47"/>
<dbReference type="Gene3D" id="3.30.200.20">
    <property type="entry name" value="Phosphorylase Kinase, domain 1"/>
    <property type="match status" value="1"/>
</dbReference>
<feature type="compositionally biased region" description="Basic and acidic residues" evidence="1">
    <location>
        <begin position="32"/>
        <end position="52"/>
    </location>
</feature>